<dbReference type="Gene3D" id="3.90.1210.10">
    <property type="entry name" value="Antifreeze-like/N-acetylneuraminic acid synthase C-terminal domain"/>
    <property type="match status" value="1"/>
</dbReference>
<proteinExistence type="predicted"/>
<dbReference type="Pfam" id="PF03102">
    <property type="entry name" value="NeuB"/>
    <property type="match status" value="1"/>
</dbReference>
<dbReference type="STRING" id="1121869.SAMN03084138_02812"/>
<dbReference type="SUPFAM" id="SSF51569">
    <property type="entry name" value="Aldolase"/>
    <property type="match status" value="1"/>
</dbReference>
<protein>
    <submittedName>
        <fullName evidence="2">N-acetylneuraminate synthase</fullName>
    </submittedName>
</protein>
<dbReference type="InterPro" id="IPR006190">
    <property type="entry name" value="SAF_AFP_Neu5Ac"/>
</dbReference>
<dbReference type="GeneID" id="35870627"/>
<accession>A0A1I5S8X9</accession>
<dbReference type="InterPro" id="IPR013974">
    <property type="entry name" value="SAF"/>
</dbReference>
<dbReference type="Gene3D" id="3.20.20.70">
    <property type="entry name" value="Aldolase class I"/>
    <property type="match status" value="1"/>
</dbReference>
<evidence type="ECO:0000313" key="3">
    <source>
        <dbReference type="Proteomes" id="UP000182692"/>
    </source>
</evidence>
<evidence type="ECO:0000259" key="1">
    <source>
        <dbReference type="PROSITE" id="PS50844"/>
    </source>
</evidence>
<dbReference type="OrthoDB" id="9781701at2"/>
<dbReference type="SUPFAM" id="SSF51269">
    <property type="entry name" value="AFP III-like domain"/>
    <property type="match status" value="1"/>
</dbReference>
<sequence>MNKPVFEISGRKVGLDYDPLVIAEIGINHEGSLDVAFQMVDAAIEGGAEIIKHQTHVVEDEMSGEAKNVIPGNADVSIYEIMDRCSLNEEDETKLKNYVEAKGAIFISTPFSRAAAERLERMNVPAYKIGSGECNNYPLLDLIASYGKPVILSTGMNDIPSIQKAVNIFRKHETPFCLLHTTNLYPTPDHLIRIGAMEQMQEAFPDAVVGLSDHSIDNLACLGAVAAGASVLERHFTDSKDRPGPDICCSMDAKECAELIAQSARMAKMRGGKKEPAKEEQVTIDFAYASVVTIAEIKAGEEFTRDNLWVKRPGTGDFLADDYEDLLGKKATTSIVADIQLKKSDVQ</sequence>
<dbReference type="InterPro" id="IPR013132">
    <property type="entry name" value="PseI/NeuA/B-like_N"/>
</dbReference>
<dbReference type="EMBL" id="FOWR01000020">
    <property type="protein sequence ID" value="SFP66726.1"/>
    <property type="molecule type" value="Genomic_DNA"/>
</dbReference>
<dbReference type="Proteomes" id="UP000182692">
    <property type="component" value="Unassembled WGS sequence"/>
</dbReference>
<reference evidence="2 3" key="1">
    <citation type="submission" date="2016-10" db="EMBL/GenBank/DDBJ databases">
        <authorList>
            <person name="de Groot N.N."/>
        </authorList>
    </citation>
    <scope>NUCLEOTIDE SEQUENCE [LARGE SCALE GENOMIC DNA]</scope>
    <source>
        <strain evidence="2 3">DSM 15893</strain>
    </source>
</reference>
<dbReference type="RefSeq" id="WP_074927399.1">
    <property type="nucleotide sequence ID" value="NZ_FOWR01000020.1"/>
</dbReference>
<organism evidence="2 3">
    <name type="scientific">Enterovibrio norvegicus DSM 15893</name>
    <dbReference type="NCBI Taxonomy" id="1121869"/>
    <lineage>
        <taxon>Bacteria</taxon>
        <taxon>Pseudomonadati</taxon>
        <taxon>Pseudomonadota</taxon>
        <taxon>Gammaproteobacteria</taxon>
        <taxon>Vibrionales</taxon>
        <taxon>Vibrionaceae</taxon>
        <taxon>Enterovibrio</taxon>
    </lineage>
</organism>
<dbReference type="InterPro" id="IPR051690">
    <property type="entry name" value="PseI-like"/>
</dbReference>
<dbReference type="AlphaFoldDB" id="A0A1I5S8X9"/>
<gene>
    <name evidence="2" type="ORF">SAMN03084138_02812</name>
</gene>
<dbReference type="SMART" id="SM00858">
    <property type="entry name" value="SAF"/>
    <property type="match status" value="1"/>
</dbReference>
<dbReference type="InterPro" id="IPR036732">
    <property type="entry name" value="AFP_Neu5c_C_sf"/>
</dbReference>
<dbReference type="CDD" id="cd11615">
    <property type="entry name" value="SAF_NeuB_like"/>
    <property type="match status" value="1"/>
</dbReference>
<feature type="domain" description="AFP-like" evidence="1">
    <location>
        <begin position="290"/>
        <end position="347"/>
    </location>
</feature>
<name>A0A1I5S8X9_9GAMM</name>
<dbReference type="GO" id="GO:0016051">
    <property type="term" value="P:carbohydrate biosynthetic process"/>
    <property type="evidence" value="ECO:0007669"/>
    <property type="project" value="InterPro"/>
</dbReference>
<dbReference type="InterPro" id="IPR057736">
    <property type="entry name" value="SAF_PseI/NeuA/NeuB"/>
</dbReference>
<dbReference type="PROSITE" id="PS50844">
    <property type="entry name" value="AFP_LIKE"/>
    <property type="match status" value="1"/>
</dbReference>
<dbReference type="PANTHER" id="PTHR42966:SF1">
    <property type="entry name" value="SIALIC ACID SYNTHASE"/>
    <property type="match status" value="1"/>
</dbReference>
<evidence type="ECO:0000313" key="2">
    <source>
        <dbReference type="EMBL" id="SFP66726.1"/>
    </source>
</evidence>
<dbReference type="PANTHER" id="PTHR42966">
    <property type="entry name" value="N-ACETYLNEURAMINATE SYNTHASE"/>
    <property type="match status" value="1"/>
</dbReference>
<dbReference type="InterPro" id="IPR013785">
    <property type="entry name" value="Aldolase_TIM"/>
</dbReference>
<dbReference type="Pfam" id="PF08666">
    <property type="entry name" value="SAF"/>
    <property type="match status" value="1"/>
</dbReference>
<dbReference type="GO" id="GO:0047444">
    <property type="term" value="F:N-acylneuraminate-9-phosphate synthase activity"/>
    <property type="evidence" value="ECO:0007669"/>
    <property type="project" value="TreeGrafter"/>
</dbReference>